<dbReference type="PANTHER" id="PTHR13947:SF37">
    <property type="entry name" value="LD18367P"/>
    <property type="match status" value="1"/>
</dbReference>
<dbReference type="RefSeq" id="WP_141421282.1">
    <property type="nucleotide sequence ID" value="NZ_VIAR01000004.1"/>
</dbReference>
<dbReference type="AlphaFoldDB" id="A0A507ZX40"/>
<dbReference type="PANTHER" id="PTHR13947">
    <property type="entry name" value="GNAT FAMILY N-ACETYLTRANSFERASE"/>
    <property type="match status" value="1"/>
</dbReference>
<dbReference type="Pfam" id="PF00583">
    <property type="entry name" value="Acetyltransf_1"/>
    <property type="match status" value="1"/>
</dbReference>
<evidence type="ECO:0000256" key="1">
    <source>
        <dbReference type="ARBA" id="ARBA00022679"/>
    </source>
</evidence>
<dbReference type="CDD" id="cd04301">
    <property type="entry name" value="NAT_SF"/>
    <property type="match status" value="1"/>
</dbReference>
<dbReference type="InterPro" id="IPR050769">
    <property type="entry name" value="NAT_camello-type"/>
</dbReference>
<dbReference type="EMBL" id="VIAR01000004">
    <property type="protein sequence ID" value="TQD39335.1"/>
    <property type="molecule type" value="Genomic_DNA"/>
</dbReference>
<dbReference type="OrthoDB" id="5419426at2"/>
<dbReference type="PROSITE" id="PS51186">
    <property type="entry name" value="GNAT"/>
    <property type="match status" value="1"/>
</dbReference>
<evidence type="ECO:0000313" key="4">
    <source>
        <dbReference type="Proteomes" id="UP000317169"/>
    </source>
</evidence>
<organism evidence="3 4">
    <name type="scientific">Haloflavibacter putidus</name>
    <dbReference type="NCBI Taxonomy" id="2576776"/>
    <lineage>
        <taxon>Bacteria</taxon>
        <taxon>Pseudomonadati</taxon>
        <taxon>Bacteroidota</taxon>
        <taxon>Flavobacteriia</taxon>
        <taxon>Flavobacteriales</taxon>
        <taxon>Flavobacteriaceae</taxon>
        <taxon>Haloflavibacter</taxon>
    </lineage>
</organism>
<evidence type="ECO:0000259" key="2">
    <source>
        <dbReference type="PROSITE" id="PS51186"/>
    </source>
</evidence>
<dbReference type="GO" id="GO:0008080">
    <property type="term" value="F:N-acetyltransferase activity"/>
    <property type="evidence" value="ECO:0007669"/>
    <property type="project" value="InterPro"/>
</dbReference>
<keyword evidence="4" id="KW-1185">Reference proteome</keyword>
<accession>A0A507ZX40</accession>
<dbReference type="Gene3D" id="3.40.630.30">
    <property type="match status" value="1"/>
</dbReference>
<comment type="caution">
    <text evidence="3">The sequence shown here is derived from an EMBL/GenBank/DDBJ whole genome shotgun (WGS) entry which is preliminary data.</text>
</comment>
<proteinExistence type="predicted"/>
<reference evidence="3 4" key="1">
    <citation type="submission" date="2019-06" db="EMBL/GenBank/DDBJ databases">
        <title>Flavibacter putida gen. nov., sp. nov., a novel marine bacterium of the family Flavobacteriaceae isolated from coastal seawater.</title>
        <authorList>
            <person name="Feng X."/>
        </authorList>
    </citation>
    <scope>NUCLEOTIDE SEQUENCE [LARGE SCALE GENOMIC DNA]</scope>
    <source>
        <strain evidence="3 4">PLHSN227</strain>
    </source>
</reference>
<feature type="domain" description="N-acetyltransferase" evidence="2">
    <location>
        <begin position="4"/>
        <end position="162"/>
    </location>
</feature>
<keyword evidence="1 3" id="KW-0808">Transferase</keyword>
<protein>
    <submittedName>
        <fullName evidence="3">GNAT family N-acetyltransferase</fullName>
    </submittedName>
</protein>
<dbReference type="InterPro" id="IPR000182">
    <property type="entry name" value="GNAT_dom"/>
</dbReference>
<gene>
    <name evidence="3" type="ORF">FKR84_05425</name>
</gene>
<evidence type="ECO:0000313" key="3">
    <source>
        <dbReference type="EMBL" id="TQD39335.1"/>
    </source>
</evidence>
<dbReference type="SUPFAM" id="SSF55729">
    <property type="entry name" value="Acyl-CoA N-acyltransferases (Nat)"/>
    <property type="match status" value="1"/>
</dbReference>
<sequence>MQDINIRLIQPDDNQQIARVIREVLVESGAPKTGTAYEDKSLDQLFETYRNPGEAYFVVEKNREILGGAGIAALEVENENYCELQKMYFLKTIRGCGIGSAMMQKCLQFAKENAYTHCYIETLPYMKAAQKLYQRSGFNYINQRLGNTGHHNCDVWMLKNLRE</sequence>
<dbReference type="InterPro" id="IPR016181">
    <property type="entry name" value="Acyl_CoA_acyltransferase"/>
</dbReference>
<name>A0A507ZX40_9FLAO</name>
<dbReference type="Proteomes" id="UP000317169">
    <property type="component" value="Unassembled WGS sequence"/>
</dbReference>